<dbReference type="PROSITE" id="PS51192">
    <property type="entry name" value="HELICASE_ATP_BIND_1"/>
    <property type="match status" value="1"/>
</dbReference>
<dbReference type="PROSITE" id="PS50175">
    <property type="entry name" value="ASP_PROT_RETROV"/>
    <property type="match status" value="1"/>
</dbReference>
<protein>
    <submittedName>
        <fullName evidence="14">3'-5' RNA helicase YTHDC2</fullName>
    </submittedName>
</protein>
<keyword evidence="10" id="KW-0472">Membrane</keyword>
<dbReference type="PROSITE" id="PS50297">
    <property type="entry name" value="ANK_REP_REGION"/>
    <property type="match status" value="1"/>
</dbReference>
<dbReference type="InterPro" id="IPR001995">
    <property type="entry name" value="Peptidase_A2_cat"/>
</dbReference>
<dbReference type="FunFam" id="2.40.70.10:FF:000130">
    <property type="entry name" value="Retrovirus-related Pol polyprotein from transposon opus-like Protein"/>
    <property type="match status" value="1"/>
</dbReference>
<keyword evidence="10" id="KW-1053">Target membrane</keyword>
<dbReference type="SUPFAM" id="SSF52540">
    <property type="entry name" value="P-loop containing nucleoside triphosphate hydrolases"/>
    <property type="match status" value="1"/>
</dbReference>
<keyword evidence="5" id="KW-1052">Target cell membrane</keyword>
<dbReference type="SMART" id="SM00248">
    <property type="entry name" value="ANK"/>
    <property type="match status" value="2"/>
</dbReference>
<keyword evidence="4" id="KW-0964">Secreted</keyword>
<keyword evidence="11" id="KW-0040">ANK repeat</keyword>
<dbReference type="GO" id="GO:0006887">
    <property type="term" value="P:exocytosis"/>
    <property type="evidence" value="ECO:0007669"/>
    <property type="project" value="UniProtKB-KW"/>
</dbReference>
<dbReference type="InterPro" id="IPR043502">
    <property type="entry name" value="DNA/RNA_pol_sf"/>
</dbReference>
<dbReference type="SUPFAM" id="SSF48403">
    <property type="entry name" value="Ankyrin repeat"/>
    <property type="match status" value="1"/>
</dbReference>
<dbReference type="Gene3D" id="1.25.40.20">
    <property type="entry name" value="Ankyrin repeat-containing domain"/>
    <property type="match status" value="1"/>
</dbReference>
<dbReference type="GO" id="GO:0044231">
    <property type="term" value="C:host cell presynaptic membrane"/>
    <property type="evidence" value="ECO:0007669"/>
    <property type="project" value="UniProtKB-KW"/>
</dbReference>
<keyword evidence="14" id="KW-0347">Helicase</keyword>
<dbReference type="EMBL" id="BMAU01021407">
    <property type="protein sequence ID" value="GFY33089.1"/>
    <property type="molecule type" value="Genomic_DNA"/>
</dbReference>
<name>A0A8X6WEU7_TRICX</name>
<evidence type="ECO:0000259" key="13">
    <source>
        <dbReference type="PROSITE" id="PS51192"/>
    </source>
</evidence>
<dbReference type="PROSITE" id="PS50088">
    <property type="entry name" value="ANK_REPEAT"/>
    <property type="match status" value="1"/>
</dbReference>
<dbReference type="Pfam" id="PF12796">
    <property type="entry name" value="Ank_2"/>
    <property type="match status" value="1"/>
</dbReference>
<dbReference type="GO" id="GO:0004386">
    <property type="term" value="F:helicase activity"/>
    <property type="evidence" value="ECO:0007669"/>
    <property type="project" value="UniProtKB-KW"/>
</dbReference>
<gene>
    <name evidence="14" type="primary">YTHDC2</name>
    <name evidence="14" type="ORF">TNCV_2230381</name>
</gene>
<sequence length="742" mass="83192">MFLDEPSSSLESHNGKLTVNMPVESRVPQYILDHSSVVGQPCRIICTQPRRIAAISVAERVALERDDKVGQSVGYQVRLESRISPKTLLTFCTNGVLLRTLMGGDAAVATVTHVIVDELHERDRYSDFLLIILRDLILKFRNLKLILMSAALDMQLFCKYFSNCPVIEVPGRVFEVKTFFLEDILKGTGYTNSAMIKYKKDCEKQKSKKKLEFWCSVQNPDANPTPADDGSVETDKNEFCQDLGLESLSLQSNEIASDREVDLHLVATVDKVIEDAWMSGEEDFSYLMQLILSENVSVDYQHSETNVSPLMLAAGRGNIDVVEQLLVLGASIHIKSTNGWTAVDWANQFGHKEIAELLNSQWSMENAEQKSNNEIESQSDLQEEDKLLLEAYQHSIDEEKIDHDLIICLLTRICASQEEGSVLVFLPGYDDIVTLRDRIIMENQNIPESSYNEKFGALALITIRGVEVAANQGAATILRDDIASTISDSGRSASLVNAYSRAVSMSRKRIPAVDAAASPAADILGRKFRLFVKDRETGCQFLVDSGADVSILPWTKTKGECQASQYKLYAANGTEIPTYGLKILTLDLGLRRPFQWPFIIAKVERGIIGADFLQKFQLLIDLHNRKLIDGVTNLSIKGEVATIQENNDLSTVNRASKYFNLLKLYPDLTKPNLVNRVVKHEVKHHILTTGQPVYSKARQLAPDKLKLAKQEFQFMLDNDIIRPSKSQWASPLHLVNKKRMAH</sequence>
<keyword evidence="14" id="KW-0067">ATP-binding</keyword>
<evidence type="ECO:0000256" key="4">
    <source>
        <dbReference type="ARBA" id="ARBA00022525"/>
    </source>
</evidence>
<evidence type="ECO:0000259" key="12">
    <source>
        <dbReference type="PROSITE" id="PS50175"/>
    </source>
</evidence>
<proteinExistence type="predicted"/>
<evidence type="ECO:0000256" key="9">
    <source>
        <dbReference type="ARBA" id="ARBA00023028"/>
    </source>
</evidence>
<dbReference type="GO" id="GO:0005576">
    <property type="term" value="C:extracellular region"/>
    <property type="evidence" value="ECO:0007669"/>
    <property type="project" value="UniProtKB-SubCell"/>
</dbReference>
<comment type="subcellular location">
    <subcellularLocation>
        <location evidence="2">Secreted</location>
    </subcellularLocation>
    <subcellularLocation>
        <location evidence="1">Target cell membrane</location>
    </subcellularLocation>
</comment>
<feature type="domain" description="Helicase ATP-binding" evidence="13">
    <location>
        <begin position="28"/>
        <end position="170"/>
    </location>
</feature>
<accession>A0A8X6WEU7</accession>
<dbReference type="AlphaFoldDB" id="A0A8X6WEU7"/>
<evidence type="ECO:0000256" key="1">
    <source>
        <dbReference type="ARBA" id="ARBA00004175"/>
    </source>
</evidence>
<dbReference type="GO" id="GO:0071897">
    <property type="term" value="P:DNA biosynthetic process"/>
    <property type="evidence" value="ECO:0007669"/>
    <property type="project" value="UniProtKB-ARBA"/>
</dbReference>
<dbReference type="PROSITE" id="PS00141">
    <property type="entry name" value="ASP_PROTEASE"/>
    <property type="match status" value="1"/>
</dbReference>
<dbReference type="Gene3D" id="3.40.50.300">
    <property type="entry name" value="P-loop containing nucleotide triphosphate hydrolases"/>
    <property type="match status" value="1"/>
</dbReference>
<dbReference type="SMART" id="SM00487">
    <property type="entry name" value="DEXDc"/>
    <property type="match status" value="1"/>
</dbReference>
<dbReference type="GO" id="GO:0006508">
    <property type="term" value="P:proteolysis"/>
    <property type="evidence" value="ECO:0007669"/>
    <property type="project" value="InterPro"/>
</dbReference>
<keyword evidence="6" id="KW-0800">Toxin</keyword>
<dbReference type="GO" id="GO:0044218">
    <property type="term" value="C:other organism cell membrane"/>
    <property type="evidence" value="ECO:0007669"/>
    <property type="project" value="UniProtKB-KW"/>
</dbReference>
<organism evidence="14 15">
    <name type="scientific">Trichonephila clavipes</name>
    <name type="common">Golden silk orbweaver</name>
    <name type="synonym">Nephila clavipes</name>
    <dbReference type="NCBI Taxonomy" id="2585209"/>
    <lineage>
        <taxon>Eukaryota</taxon>
        <taxon>Metazoa</taxon>
        <taxon>Ecdysozoa</taxon>
        <taxon>Arthropoda</taxon>
        <taxon>Chelicerata</taxon>
        <taxon>Arachnida</taxon>
        <taxon>Araneae</taxon>
        <taxon>Araneomorphae</taxon>
        <taxon>Entelegynae</taxon>
        <taxon>Araneoidea</taxon>
        <taxon>Nephilidae</taxon>
        <taxon>Trichonephila</taxon>
    </lineage>
</organism>
<comment type="caution">
    <text evidence="14">The sequence shown here is derived from an EMBL/GenBank/DDBJ whole genome shotgun (WGS) entry which is preliminary data.</text>
</comment>
<dbReference type="PANTHER" id="PTHR18934:SF213">
    <property type="entry name" value="3'-5' RNA HELICASE YTHDC2"/>
    <property type="match status" value="1"/>
</dbReference>
<evidence type="ECO:0000313" key="15">
    <source>
        <dbReference type="Proteomes" id="UP000887159"/>
    </source>
</evidence>
<evidence type="ECO:0000256" key="11">
    <source>
        <dbReference type="PROSITE-ProRule" id="PRU00023"/>
    </source>
</evidence>
<dbReference type="SUPFAM" id="SSF56672">
    <property type="entry name" value="DNA/RNA polymerases"/>
    <property type="match status" value="1"/>
</dbReference>
<dbReference type="Proteomes" id="UP000887159">
    <property type="component" value="Unassembled WGS sequence"/>
</dbReference>
<evidence type="ECO:0000256" key="8">
    <source>
        <dbReference type="ARBA" id="ARBA00022801"/>
    </source>
</evidence>
<keyword evidence="3" id="KW-0268">Exocytosis</keyword>
<dbReference type="SUPFAM" id="SSF50630">
    <property type="entry name" value="Acid proteases"/>
    <property type="match status" value="1"/>
</dbReference>
<feature type="domain" description="Peptidase A2" evidence="12">
    <location>
        <begin position="539"/>
        <end position="612"/>
    </location>
</feature>
<dbReference type="PANTHER" id="PTHR18934">
    <property type="entry name" value="ATP-DEPENDENT RNA HELICASE"/>
    <property type="match status" value="1"/>
</dbReference>
<dbReference type="InterPro" id="IPR002110">
    <property type="entry name" value="Ankyrin_rpt"/>
</dbReference>
<dbReference type="InterPro" id="IPR027417">
    <property type="entry name" value="P-loop_NTPase"/>
</dbReference>
<keyword evidence="9" id="KW-0638">Presynaptic neurotoxin</keyword>
<evidence type="ECO:0000256" key="3">
    <source>
        <dbReference type="ARBA" id="ARBA00022483"/>
    </source>
</evidence>
<dbReference type="GO" id="GO:0003723">
    <property type="term" value="F:RNA binding"/>
    <property type="evidence" value="ECO:0007669"/>
    <property type="project" value="TreeGrafter"/>
</dbReference>
<dbReference type="InterPro" id="IPR021109">
    <property type="entry name" value="Peptidase_aspartic_dom_sf"/>
</dbReference>
<evidence type="ECO:0000313" key="14">
    <source>
        <dbReference type="EMBL" id="GFY33089.1"/>
    </source>
</evidence>
<feature type="repeat" description="ANK" evidence="11">
    <location>
        <begin position="305"/>
        <end position="337"/>
    </location>
</feature>
<keyword evidence="14" id="KW-0547">Nucleotide-binding</keyword>
<dbReference type="GO" id="GO:0004190">
    <property type="term" value="F:aspartic-type endopeptidase activity"/>
    <property type="evidence" value="ECO:0007669"/>
    <property type="project" value="InterPro"/>
</dbReference>
<dbReference type="Gene3D" id="3.10.10.10">
    <property type="entry name" value="HIV Type 1 Reverse Transcriptase, subunit A, domain 1"/>
    <property type="match status" value="1"/>
</dbReference>
<dbReference type="GO" id="GO:0090729">
    <property type="term" value="F:toxin activity"/>
    <property type="evidence" value="ECO:0007669"/>
    <property type="project" value="UniProtKB-KW"/>
</dbReference>
<dbReference type="InterPro" id="IPR001969">
    <property type="entry name" value="Aspartic_peptidase_AS"/>
</dbReference>
<reference evidence="14" key="1">
    <citation type="submission" date="2020-08" db="EMBL/GenBank/DDBJ databases">
        <title>Multicomponent nature underlies the extraordinary mechanical properties of spider dragline silk.</title>
        <authorList>
            <person name="Kono N."/>
            <person name="Nakamura H."/>
            <person name="Mori M."/>
            <person name="Yoshida Y."/>
            <person name="Ohtoshi R."/>
            <person name="Malay A.D."/>
            <person name="Moran D.A.P."/>
            <person name="Tomita M."/>
            <person name="Numata K."/>
            <person name="Arakawa K."/>
        </authorList>
    </citation>
    <scope>NUCLEOTIDE SEQUENCE</scope>
</reference>
<dbReference type="InterPro" id="IPR036770">
    <property type="entry name" value="Ankyrin_rpt-contain_sf"/>
</dbReference>
<dbReference type="Gene3D" id="2.40.70.10">
    <property type="entry name" value="Acid Proteases"/>
    <property type="match status" value="1"/>
</dbReference>
<keyword evidence="15" id="KW-1185">Reference proteome</keyword>
<evidence type="ECO:0000256" key="7">
    <source>
        <dbReference type="ARBA" id="ARBA00022699"/>
    </source>
</evidence>
<evidence type="ECO:0000256" key="5">
    <source>
        <dbReference type="ARBA" id="ARBA00022537"/>
    </source>
</evidence>
<keyword evidence="8" id="KW-0378">Hydrolase</keyword>
<evidence type="ECO:0000256" key="6">
    <source>
        <dbReference type="ARBA" id="ARBA00022656"/>
    </source>
</evidence>
<dbReference type="InterPro" id="IPR014001">
    <property type="entry name" value="Helicase_ATP-bd"/>
</dbReference>
<evidence type="ECO:0000256" key="2">
    <source>
        <dbReference type="ARBA" id="ARBA00004613"/>
    </source>
</evidence>
<evidence type="ECO:0000256" key="10">
    <source>
        <dbReference type="ARBA" id="ARBA00023298"/>
    </source>
</evidence>
<keyword evidence="7" id="KW-0528">Neurotoxin</keyword>